<evidence type="ECO:0000259" key="12">
    <source>
        <dbReference type="Pfam" id="PF00078"/>
    </source>
</evidence>
<dbReference type="AlphaFoldDB" id="A0AAV7QQX0"/>
<evidence type="ECO:0000256" key="8">
    <source>
        <dbReference type="ARBA" id="ARBA00022801"/>
    </source>
</evidence>
<feature type="domain" description="Reverse transcriptase" evidence="12">
    <location>
        <begin position="509"/>
        <end position="621"/>
    </location>
</feature>
<dbReference type="InterPro" id="IPR043128">
    <property type="entry name" value="Rev_trsase/Diguanyl_cyclase"/>
</dbReference>
<keyword evidence="5" id="KW-0548">Nucleotidyltransferase</keyword>
<dbReference type="GO" id="GO:0004523">
    <property type="term" value="F:RNA-DNA hybrid ribonuclease activity"/>
    <property type="evidence" value="ECO:0007669"/>
    <property type="project" value="UniProtKB-EC"/>
</dbReference>
<feature type="coiled-coil region" evidence="10">
    <location>
        <begin position="12"/>
        <end position="46"/>
    </location>
</feature>
<dbReference type="InterPro" id="IPR021109">
    <property type="entry name" value="Peptidase_aspartic_dom_sf"/>
</dbReference>
<dbReference type="InterPro" id="IPR000477">
    <property type="entry name" value="RT_dom"/>
</dbReference>
<dbReference type="SUPFAM" id="SSF56672">
    <property type="entry name" value="DNA/RNA polymerases"/>
    <property type="match status" value="1"/>
</dbReference>
<dbReference type="PANTHER" id="PTHR15503:SF22">
    <property type="entry name" value="TRANSPOSON TY3-I GAG POLYPROTEIN"/>
    <property type="match status" value="1"/>
</dbReference>
<evidence type="ECO:0000313" key="13">
    <source>
        <dbReference type="EMBL" id="KAJ1141817.1"/>
    </source>
</evidence>
<dbReference type="GO" id="GO:0003964">
    <property type="term" value="F:RNA-directed DNA polymerase activity"/>
    <property type="evidence" value="ECO:0007669"/>
    <property type="project" value="UniProtKB-KW"/>
</dbReference>
<dbReference type="GO" id="GO:0006508">
    <property type="term" value="P:proteolysis"/>
    <property type="evidence" value="ECO:0007669"/>
    <property type="project" value="UniProtKB-KW"/>
</dbReference>
<sequence length="753" mass="85855">MDDTVAAAADPDKSLLATIQQQAQELQQLRNENAALRQALAVRSADVPAVSTSTPRFSSEPTKLREFLNALTVYFAFRPTQFTHDKTKVGYHLSALSGLALAWATPMLVAETTWVERTLVTLFRRGLKEEIKDELVHSTRVEDLRGLMDQALSIEYRLQERRMEKRKSRGSSQPSTSRVFMHRPTNLVLPPETPKANLCKWIPIEAHFPLASGKTDVGEDYACIVVLLATCSGPAPFILKVIGKRHFPSSVRREGTGSSAIPSISSFKDNATTLFMLPVTLHLPDGRQERTLALLDCGASGIYMDKTWATTQQIPTRPKEIPEQVHTVDGFLISSDPADTTTMTLSLQFGKHHEHISFDLMSSPNHTIILGIPWFIRHNPYVNWETRTISLSSQFCHENCFASDTYWSPKRLMPTESVTGCSINTVQGVPDHYLEFQDVYQKPTRPVLPPHRDYDCAIPLDPGAIVPFGRMYSLIEPEREVLKEYLQENLHSGLIVQSSSPAVTPLFFVPKKTKDFHHCLDFRGLNKRTIKDRYPLPLIKDILEAVRGTQRFTKLDLRGAYHLLRIKEEDKWKTAFRTPFGHYEYRVMPFGLTNAPSIFQRFMDSVFSDLLNHTNKFTPRYYGPFRILQLINPVTVHLHLPRTWRIHPIFHISQLKPYVPDPYSHQFPCPPPVLVDDVPEHEEPIFVEVFSPFRDFFPLALLLRDTACSWRTHCLQHRGYQKELPLLGPRPNIQEQDPRHSLCGLHGKAAHKS</sequence>
<keyword evidence="6" id="KW-0540">Nuclease</keyword>
<dbReference type="FunFam" id="3.10.10.10:FF:000007">
    <property type="entry name" value="Retrovirus-related Pol polyprotein from transposon 17.6-like Protein"/>
    <property type="match status" value="1"/>
</dbReference>
<dbReference type="Gene3D" id="3.10.10.10">
    <property type="entry name" value="HIV Type 1 Reverse Transcriptase, subunit A, domain 1"/>
    <property type="match status" value="1"/>
</dbReference>
<keyword evidence="14" id="KW-1185">Reference proteome</keyword>
<dbReference type="Proteomes" id="UP001066276">
    <property type="component" value="Chromosome 6"/>
</dbReference>
<gene>
    <name evidence="13" type="ORF">NDU88_008145</name>
</gene>
<protein>
    <recommendedName>
        <fullName evidence="2">ribonuclease H</fullName>
        <ecNumber evidence="2">3.1.26.4</ecNumber>
    </recommendedName>
</protein>
<organism evidence="13 14">
    <name type="scientific">Pleurodeles waltl</name>
    <name type="common">Iberian ribbed newt</name>
    <dbReference type="NCBI Taxonomy" id="8319"/>
    <lineage>
        <taxon>Eukaryota</taxon>
        <taxon>Metazoa</taxon>
        <taxon>Chordata</taxon>
        <taxon>Craniata</taxon>
        <taxon>Vertebrata</taxon>
        <taxon>Euteleostomi</taxon>
        <taxon>Amphibia</taxon>
        <taxon>Batrachia</taxon>
        <taxon>Caudata</taxon>
        <taxon>Salamandroidea</taxon>
        <taxon>Salamandridae</taxon>
        <taxon>Pleurodelinae</taxon>
        <taxon>Pleurodeles</taxon>
    </lineage>
</organism>
<dbReference type="Gene3D" id="3.30.70.270">
    <property type="match status" value="1"/>
</dbReference>
<evidence type="ECO:0000256" key="4">
    <source>
        <dbReference type="ARBA" id="ARBA00022679"/>
    </source>
</evidence>
<evidence type="ECO:0000256" key="5">
    <source>
        <dbReference type="ARBA" id="ARBA00022695"/>
    </source>
</evidence>
<dbReference type="InterPro" id="IPR043502">
    <property type="entry name" value="DNA/RNA_pol_sf"/>
</dbReference>
<name>A0AAV7QQX0_PLEWA</name>
<keyword evidence="8" id="KW-0378">Hydrolase</keyword>
<keyword evidence="7" id="KW-0255">Endonuclease</keyword>
<comment type="caution">
    <text evidence="13">The sequence shown here is derived from an EMBL/GenBank/DDBJ whole genome shotgun (WGS) entry which is preliminary data.</text>
</comment>
<dbReference type="CDD" id="cd00303">
    <property type="entry name" value="retropepsin_like"/>
    <property type="match status" value="1"/>
</dbReference>
<keyword evidence="9" id="KW-0695">RNA-directed DNA polymerase</keyword>
<keyword evidence="4" id="KW-0808">Transferase</keyword>
<proteinExistence type="inferred from homology"/>
<dbReference type="InterPro" id="IPR032567">
    <property type="entry name" value="RTL1-rel"/>
</dbReference>
<dbReference type="EMBL" id="JANPWB010000010">
    <property type="protein sequence ID" value="KAJ1141817.1"/>
    <property type="molecule type" value="Genomic_DNA"/>
</dbReference>
<evidence type="ECO:0000256" key="11">
    <source>
        <dbReference type="SAM" id="MobiDB-lite"/>
    </source>
</evidence>
<dbReference type="Pfam" id="PF13650">
    <property type="entry name" value="Asp_protease_2"/>
    <property type="match status" value="1"/>
</dbReference>
<evidence type="ECO:0000256" key="2">
    <source>
        <dbReference type="ARBA" id="ARBA00012180"/>
    </source>
</evidence>
<dbReference type="PANTHER" id="PTHR15503">
    <property type="entry name" value="LDOC1 RELATED"/>
    <property type="match status" value="1"/>
</dbReference>
<comment type="similarity">
    <text evidence="1">Belongs to the beta type-B retroviral polymerase family. HERV class-II K(HML-2) pol subfamily.</text>
</comment>
<keyword evidence="10" id="KW-0175">Coiled coil</keyword>
<evidence type="ECO:0000256" key="10">
    <source>
        <dbReference type="SAM" id="Coils"/>
    </source>
</evidence>
<evidence type="ECO:0000256" key="7">
    <source>
        <dbReference type="ARBA" id="ARBA00022759"/>
    </source>
</evidence>
<reference evidence="13" key="1">
    <citation type="journal article" date="2022" name="bioRxiv">
        <title>Sequencing and chromosome-scale assembly of the giantPleurodeles waltlgenome.</title>
        <authorList>
            <person name="Brown T."/>
            <person name="Elewa A."/>
            <person name="Iarovenko S."/>
            <person name="Subramanian E."/>
            <person name="Araus A.J."/>
            <person name="Petzold A."/>
            <person name="Susuki M."/>
            <person name="Suzuki K.-i.T."/>
            <person name="Hayashi T."/>
            <person name="Toyoda A."/>
            <person name="Oliveira C."/>
            <person name="Osipova E."/>
            <person name="Leigh N.D."/>
            <person name="Simon A."/>
            <person name="Yun M.H."/>
        </authorList>
    </citation>
    <scope>NUCLEOTIDE SEQUENCE</scope>
    <source>
        <strain evidence="13">20211129_DDA</strain>
        <tissue evidence="13">Liver</tissue>
    </source>
</reference>
<evidence type="ECO:0000256" key="1">
    <source>
        <dbReference type="ARBA" id="ARBA00010879"/>
    </source>
</evidence>
<keyword evidence="3" id="KW-0645">Protease</keyword>
<dbReference type="Gene3D" id="2.40.70.10">
    <property type="entry name" value="Acid Proteases"/>
    <property type="match status" value="1"/>
</dbReference>
<dbReference type="Pfam" id="PF00078">
    <property type="entry name" value="RVT_1"/>
    <property type="match status" value="1"/>
</dbReference>
<evidence type="ECO:0000256" key="6">
    <source>
        <dbReference type="ARBA" id="ARBA00022722"/>
    </source>
</evidence>
<feature type="region of interest" description="Disordered" evidence="11">
    <location>
        <begin position="734"/>
        <end position="753"/>
    </location>
</feature>
<evidence type="ECO:0000256" key="3">
    <source>
        <dbReference type="ARBA" id="ARBA00022670"/>
    </source>
</evidence>
<accession>A0AAV7QQX0</accession>
<dbReference type="GO" id="GO:0008233">
    <property type="term" value="F:peptidase activity"/>
    <property type="evidence" value="ECO:0007669"/>
    <property type="project" value="UniProtKB-KW"/>
</dbReference>
<evidence type="ECO:0000256" key="9">
    <source>
        <dbReference type="ARBA" id="ARBA00022918"/>
    </source>
</evidence>
<evidence type="ECO:0000313" key="14">
    <source>
        <dbReference type="Proteomes" id="UP001066276"/>
    </source>
</evidence>
<dbReference type="CDD" id="cd01647">
    <property type="entry name" value="RT_LTR"/>
    <property type="match status" value="1"/>
</dbReference>
<dbReference type="EC" id="3.1.26.4" evidence="2"/>